<evidence type="ECO:0000256" key="7">
    <source>
        <dbReference type="ARBA" id="ARBA00022840"/>
    </source>
</evidence>
<keyword evidence="4" id="KW-0808">Transferase</keyword>
<dbReference type="PANTHER" id="PTHR41523">
    <property type="entry name" value="TWO-COMPONENT SYSTEM SENSOR PROTEIN"/>
    <property type="match status" value="1"/>
</dbReference>
<dbReference type="GO" id="GO:0005524">
    <property type="term" value="F:ATP binding"/>
    <property type="evidence" value="ECO:0007669"/>
    <property type="project" value="UniProtKB-KW"/>
</dbReference>
<protein>
    <recommendedName>
        <fullName evidence="2">histidine kinase</fullName>
        <ecNumber evidence="2">2.7.13.3</ecNumber>
    </recommendedName>
</protein>
<keyword evidence="3" id="KW-0597">Phosphoprotein</keyword>
<dbReference type="PANTHER" id="PTHR41523:SF7">
    <property type="entry name" value="HISTIDINE KINASE"/>
    <property type="match status" value="1"/>
</dbReference>
<evidence type="ECO:0000256" key="5">
    <source>
        <dbReference type="ARBA" id="ARBA00022741"/>
    </source>
</evidence>
<proteinExistence type="predicted"/>
<feature type="domain" description="Signal transduction histidine kinase HWE region" evidence="8">
    <location>
        <begin position="249"/>
        <end position="323"/>
    </location>
</feature>
<dbReference type="GO" id="GO:0004673">
    <property type="term" value="F:protein histidine kinase activity"/>
    <property type="evidence" value="ECO:0007669"/>
    <property type="project" value="UniProtKB-EC"/>
</dbReference>
<comment type="caution">
    <text evidence="9">The sequence shown here is derived from an EMBL/GenBank/DDBJ whole genome shotgun (WGS) entry which is preliminary data.</text>
</comment>
<accession>A0A6N8LXP8</accession>
<sequence>MTETLRLQPGPSPEARTWRVLARAEAEGADLWQVLVDQIARSGLAESVAVAADRPEPGWIAHAGPWRPADGVTPPRLPDRCGLLAAEAAEPAAFRPEGSIDRALLVVSPGATSQTVWLFADSFTPAATALIVRLVEGVADGDDPRCVVGYGVDGIPVVREVNAAFCRRTGLAVWPGTPLSGVSPRFLQMGMRNPLTVMVEGWPQPFRLFACPVAGDPEPLVALVPAPCWGTSPTHATTIATPQPRVDHQHHVRNMLAVVRSIARRTRSSDGEAWDHLDGRLNAFTRIQALMTYGTDDAIDLHAIVDDELRVQPGDRVSVSGPRVCLPPRIAERLGLAIHELTTNAVKFGAMGQDGGRLSVRWTAGEMLTLHWQESVIDPLPPPGPPGFGTELIEELLPYELQAECTLDLHARGLSCTITIPLPQGAQAGSSR</sequence>
<dbReference type="Gene3D" id="3.30.565.10">
    <property type="entry name" value="Histidine kinase-like ATPase, C-terminal domain"/>
    <property type="match status" value="1"/>
</dbReference>
<keyword evidence="6" id="KW-0418">Kinase</keyword>
<dbReference type="OrthoDB" id="9760752at2"/>
<evidence type="ECO:0000256" key="6">
    <source>
        <dbReference type="ARBA" id="ARBA00022777"/>
    </source>
</evidence>
<comment type="catalytic activity">
    <reaction evidence="1">
        <text>ATP + protein L-histidine = ADP + protein N-phospho-L-histidine.</text>
        <dbReference type="EC" id="2.7.13.3"/>
    </reaction>
</comment>
<gene>
    <name evidence="9" type="ORF">GQR91_12630</name>
</gene>
<organism evidence="9 10">
    <name type="scientific">Sphingomonas carotinifaciens</name>
    <dbReference type="NCBI Taxonomy" id="1166323"/>
    <lineage>
        <taxon>Bacteria</taxon>
        <taxon>Pseudomonadati</taxon>
        <taxon>Pseudomonadota</taxon>
        <taxon>Alphaproteobacteria</taxon>
        <taxon>Sphingomonadales</taxon>
        <taxon>Sphingomonadaceae</taxon>
        <taxon>Sphingomonas</taxon>
    </lineage>
</organism>
<dbReference type="AlphaFoldDB" id="A0A6N8LXP8"/>
<evidence type="ECO:0000256" key="1">
    <source>
        <dbReference type="ARBA" id="ARBA00000085"/>
    </source>
</evidence>
<dbReference type="InterPro" id="IPR011102">
    <property type="entry name" value="Sig_transdc_His_kinase_HWE"/>
</dbReference>
<dbReference type="InterPro" id="IPR036890">
    <property type="entry name" value="HATPase_C_sf"/>
</dbReference>
<evidence type="ECO:0000256" key="3">
    <source>
        <dbReference type="ARBA" id="ARBA00022553"/>
    </source>
</evidence>
<dbReference type="SMART" id="SM00911">
    <property type="entry name" value="HWE_HK"/>
    <property type="match status" value="1"/>
</dbReference>
<dbReference type="EC" id="2.7.13.3" evidence="2"/>
<reference evidence="9 10" key="1">
    <citation type="submission" date="2019-12" db="EMBL/GenBank/DDBJ databases">
        <authorList>
            <person name="Zheng J."/>
        </authorList>
    </citation>
    <scope>NUCLEOTIDE SEQUENCE [LARGE SCALE GENOMIC DNA]</scope>
    <source>
        <strain evidence="9 10">DSM 27347</strain>
    </source>
</reference>
<evidence type="ECO:0000256" key="2">
    <source>
        <dbReference type="ARBA" id="ARBA00012438"/>
    </source>
</evidence>
<evidence type="ECO:0000313" key="10">
    <source>
        <dbReference type="Proteomes" id="UP000436801"/>
    </source>
</evidence>
<keyword evidence="7" id="KW-0067">ATP-binding</keyword>
<evidence type="ECO:0000259" key="8">
    <source>
        <dbReference type="SMART" id="SM00911"/>
    </source>
</evidence>
<keyword evidence="5" id="KW-0547">Nucleotide-binding</keyword>
<dbReference type="Proteomes" id="UP000436801">
    <property type="component" value="Unassembled WGS sequence"/>
</dbReference>
<dbReference type="Pfam" id="PF07536">
    <property type="entry name" value="HWE_HK"/>
    <property type="match status" value="1"/>
</dbReference>
<evidence type="ECO:0000313" key="9">
    <source>
        <dbReference type="EMBL" id="MWC44491.1"/>
    </source>
</evidence>
<dbReference type="RefSeq" id="WP_149681510.1">
    <property type="nucleotide sequence ID" value="NZ_FNBI01000002.1"/>
</dbReference>
<name>A0A6N8LXP8_9SPHN</name>
<evidence type="ECO:0000256" key="4">
    <source>
        <dbReference type="ARBA" id="ARBA00022679"/>
    </source>
</evidence>
<dbReference type="EMBL" id="WSUT01000005">
    <property type="protein sequence ID" value="MWC44491.1"/>
    <property type="molecule type" value="Genomic_DNA"/>
</dbReference>